<accession>A0A199P3I4</accession>
<dbReference type="EMBL" id="LWSU01000164">
    <property type="protein sequence ID" value="OAX55448.1"/>
    <property type="molecule type" value="Genomic_DNA"/>
</dbReference>
<protein>
    <submittedName>
        <fullName evidence="1">Uncharacterized protein</fullName>
    </submittedName>
</protein>
<sequence length="59" mass="6712">MDVDVDAADAEMRRVRMQEVLEVFAIKSTSMPANRARLQEMHQVRIQVIEVLSVALCNP</sequence>
<proteinExistence type="predicted"/>
<evidence type="ECO:0000313" key="1">
    <source>
        <dbReference type="EMBL" id="OAX55448.1"/>
    </source>
</evidence>
<organism evidence="1 2">
    <name type="scientific">Xanthomonas graminis pv. poae</name>
    <dbReference type="NCBI Taxonomy" id="227946"/>
    <lineage>
        <taxon>Bacteria</taxon>
        <taxon>Pseudomonadati</taxon>
        <taxon>Pseudomonadota</taxon>
        <taxon>Gammaproteobacteria</taxon>
        <taxon>Lysobacterales</taxon>
        <taxon>Lysobacteraceae</taxon>
        <taxon>Xanthomonas</taxon>
        <taxon>Xanthomonas translucens group</taxon>
        <taxon>Xanthomonas graminis</taxon>
    </lineage>
</organism>
<dbReference type="Proteomes" id="UP000093858">
    <property type="component" value="Unassembled WGS sequence"/>
</dbReference>
<comment type="caution">
    <text evidence="1">The sequence shown here is derived from an EMBL/GenBank/DDBJ whole genome shotgun (WGS) entry which is preliminary data.</text>
</comment>
<reference evidence="1 2" key="1">
    <citation type="submission" date="2016-04" db="EMBL/GenBank/DDBJ databases">
        <title>Xanthomonas translucens phylogeny.</title>
        <authorList>
            <person name="Langlois P."/>
        </authorList>
    </citation>
    <scope>NUCLEOTIDE SEQUENCE [LARGE SCALE GENOMIC DNA]</scope>
    <source>
        <strain evidence="1 2">B99</strain>
    </source>
</reference>
<evidence type="ECO:0000313" key="2">
    <source>
        <dbReference type="Proteomes" id="UP000093858"/>
    </source>
</evidence>
<name>A0A199P3I4_9XANT</name>
<gene>
    <name evidence="1" type="ORF">A6R73_16835</name>
</gene>
<dbReference type="AlphaFoldDB" id="A0A199P3I4"/>